<gene>
    <name evidence="2" type="ORF">RJ641_021781</name>
</gene>
<proteinExistence type="predicted"/>
<dbReference type="Pfam" id="PF02458">
    <property type="entry name" value="Transferase"/>
    <property type="match status" value="1"/>
</dbReference>
<dbReference type="PANTHER" id="PTHR31896">
    <property type="entry name" value="FAMILY REGULATORY PROTEIN, PUTATIVE (AFU_ORTHOLOGUE AFUA_3G14730)-RELATED"/>
    <property type="match status" value="1"/>
</dbReference>
<keyword evidence="1" id="KW-0808">Transferase</keyword>
<dbReference type="EMBL" id="JBAMMX010000026">
    <property type="protein sequence ID" value="KAK6914460.1"/>
    <property type="molecule type" value="Genomic_DNA"/>
</dbReference>
<dbReference type="AlphaFoldDB" id="A0AAN8YW20"/>
<name>A0AAN8YW20_9MAGN</name>
<dbReference type="PANTHER" id="PTHR31896:SF43">
    <property type="entry name" value="PROTEIN ENHANCED PSEUDOMONAS SUSCEPTIBILITY 1"/>
    <property type="match status" value="1"/>
</dbReference>
<dbReference type="InterPro" id="IPR051283">
    <property type="entry name" value="Sec_Metabolite_Acyltrans"/>
</dbReference>
<reference evidence="2 3" key="1">
    <citation type="submission" date="2023-12" db="EMBL/GenBank/DDBJ databases">
        <title>A high-quality genome assembly for Dillenia turbinata (Dilleniales).</title>
        <authorList>
            <person name="Chanderbali A."/>
        </authorList>
    </citation>
    <scope>NUCLEOTIDE SEQUENCE [LARGE SCALE GENOMIC DNA]</scope>
    <source>
        <strain evidence="2">LSX21</strain>
        <tissue evidence="2">Leaf</tissue>
    </source>
</reference>
<dbReference type="Proteomes" id="UP001370490">
    <property type="component" value="Unassembled WGS sequence"/>
</dbReference>
<protein>
    <submittedName>
        <fullName evidence="2">Uncharacterized protein</fullName>
    </submittedName>
</protein>
<keyword evidence="3" id="KW-1185">Reference proteome</keyword>
<organism evidence="2 3">
    <name type="scientific">Dillenia turbinata</name>
    <dbReference type="NCBI Taxonomy" id="194707"/>
    <lineage>
        <taxon>Eukaryota</taxon>
        <taxon>Viridiplantae</taxon>
        <taxon>Streptophyta</taxon>
        <taxon>Embryophyta</taxon>
        <taxon>Tracheophyta</taxon>
        <taxon>Spermatophyta</taxon>
        <taxon>Magnoliopsida</taxon>
        <taxon>eudicotyledons</taxon>
        <taxon>Gunneridae</taxon>
        <taxon>Pentapetalae</taxon>
        <taxon>Dilleniales</taxon>
        <taxon>Dilleniaceae</taxon>
        <taxon>Dillenia</taxon>
    </lineage>
</organism>
<dbReference type="Gene3D" id="3.30.559.10">
    <property type="entry name" value="Chloramphenicol acetyltransferase-like domain"/>
    <property type="match status" value="2"/>
</dbReference>
<evidence type="ECO:0000313" key="3">
    <source>
        <dbReference type="Proteomes" id="UP001370490"/>
    </source>
</evidence>
<dbReference type="GO" id="GO:0016740">
    <property type="term" value="F:transferase activity"/>
    <property type="evidence" value="ECO:0007669"/>
    <property type="project" value="UniProtKB-KW"/>
</dbReference>
<accession>A0AAN8YW20</accession>
<evidence type="ECO:0000313" key="2">
    <source>
        <dbReference type="EMBL" id="KAK6914460.1"/>
    </source>
</evidence>
<dbReference type="InterPro" id="IPR023213">
    <property type="entry name" value="CAT-like_dom_sf"/>
</dbReference>
<comment type="caution">
    <text evidence="2">The sequence shown here is derived from an EMBL/GenBank/DDBJ whole genome shotgun (WGS) entry which is preliminary data.</text>
</comment>
<sequence length="452" mass="50804">MGPEDIHYISTSTVYPARYKDSTQAQRIDLTPWDLQFLQADYNQKGLLFHKPTPNTHKDHSLIHHLETSLSSALDAFFPLAGRLSVVQNNDNTVTYFLYCNNAGAQLIHAVADNVTVANILEPCNVPAIVRSFFPLNAPKNHQGVSEPLLSVQVTELLDGIFIGCSINHAVCDGSSFWHFINHWSDISSNTSSNHSHSLPSLKRWFVDETHRPVHLSSPVFDEDSTDAFSRTPSLQERVLHFSKETIQKLKKQANEEMGTTNISSLQALLAHLWRAIIRCSKHVERKEETELLILANVRQIVNPPLPKHYFGNAFQDGAVKVTVNEAISRGVGWIALKIRKLIDEIREEKLVKEHLEAWVEDPKFIDTRTTGRNCFVTASSPRFNIYGNDFGWGKPVAYRSGVGNKFDGMLNVNPGEEDGSVDIETCLSADKWEALEQEDFMRAVFAGDISI</sequence>
<evidence type="ECO:0000256" key="1">
    <source>
        <dbReference type="ARBA" id="ARBA00022679"/>
    </source>
</evidence>